<feature type="compositionally biased region" description="Polar residues" evidence="1">
    <location>
        <begin position="142"/>
        <end position="154"/>
    </location>
</feature>
<comment type="caution">
    <text evidence="2">The sequence shown here is derived from an EMBL/GenBank/DDBJ whole genome shotgun (WGS) entry which is preliminary data.</text>
</comment>
<evidence type="ECO:0000256" key="1">
    <source>
        <dbReference type="SAM" id="MobiDB-lite"/>
    </source>
</evidence>
<sequence>MSGRSRAIKLFCPSLSKLVSLVAMEEQNLDLGSIARAFGLDPVTLRLNGYFISRGVDLISSSVTWKSLLSFFSARGLSTGTNDAYALILDGKLCKAGTKRAYNPSDGENGNYQTAELNGRDFKRKPQLEDANLLKKKKINESNSARTPNIQFESSGYDDGTPRTAEYNGLGFKRKPLLGDANPLNKKKMKGTNSGEQLTRVEHIVATEPVITQVPNSSNKVYDIPATFSKQDETPLFSPFEIPVQNCKELAKSHLLSRIDNRLKDLETDFSSIINKEVPDTPQVEDRSSACPLELASKTICPLELQDSDSENEVDKIEQIFHPLEPSNRNFKMQQQIKKESDMCRKELGSFCSQFGYSSKLPVPPFVRKKKAIVQKKKNPYSCAVLRNSSATDLDEDLCNLHPPLASAILSILLSYAALNGLI</sequence>
<evidence type="ECO:0000313" key="2">
    <source>
        <dbReference type="EMBL" id="KAF8402108.1"/>
    </source>
</evidence>
<evidence type="ECO:0000313" key="3">
    <source>
        <dbReference type="Proteomes" id="UP000655225"/>
    </source>
</evidence>
<dbReference type="PANTHER" id="PTHR39104:SF1">
    <property type="entry name" value="AMINO ACID-LIGASE"/>
    <property type="match status" value="1"/>
</dbReference>
<dbReference type="OrthoDB" id="751983at2759"/>
<dbReference type="Proteomes" id="UP000655225">
    <property type="component" value="Unassembled WGS sequence"/>
</dbReference>
<proteinExistence type="predicted"/>
<dbReference type="AlphaFoldDB" id="A0A835DF27"/>
<feature type="region of interest" description="Disordered" evidence="1">
    <location>
        <begin position="142"/>
        <end position="163"/>
    </location>
</feature>
<gene>
    <name evidence="2" type="ORF">HHK36_013060</name>
</gene>
<dbReference type="EMBL" id="JABCRI010000008">
    <property type="protein sequence ID" value="KAF8402108.1"/>
    <property type="molecule type" value="Genomic_DNA"/>
</dbReference>
<accession>A0A835DF27</accession>
<dbReference type="PANTHER" id="PTHR39104">
    <property type="entry name" value="AMINO ACID-LIGASE"/>
    <property type="match status" value="1"/>
</dbReference>
<keyword evidence="3" id="KW-1185">Reference proteome</keyword>
<organism evidence="2 3">
    <name type="scientific">Tetracentron sinense</name>
    <name type="common">Spur-leaf</name>
    <dbReference type="NCBI Taxonomy" id="13715"/>
    <lineage>
        <taxon>Eukaryota</taxon>
        <taxon>Viridiplantae</taxon>
        <taxon>Streptophyta</taxon>
        <taxon>Embryophyta</taxon>
        <taxon>Tracheophyta</taxon>
        <taxon>Spermatophyta</taxon>
        <taxon>Magnoliopsida</taxon>
        <taxon>Trochodendrales</taxon>
        <taxon>Trochodendraceae</taxon>
        <taxon>Tetracentron</taxon>
    </lineage>
</organism>
<protein>
    <submittedName>
        <fullName evidence="2">Uncharacterized protein</fullName>
    </submittedName>
</protein>
<reference evidence="2 3" key="1">
    <citation type="submission" date="2020-04" db="EMBL/GenBank/DDBJ databases">
        <title>Plant Genome Project.</title>
        <authorList>
            <person name="Zhang R.-G."/>
        </authorList>
    </citation>
    <scope>NUCLEOTIDE SEQUENCE [LARGE SCALE GENOMIC DNA]</scope>
    <source>
        <strain evidence="2">YNK0</strain>
        <tissue evidence="2">Leaf</tissue>
    </source>
</reference>
<name>A0A835DF27_TETSI</name>